<gene>
    <name evidence="2" type="ORF">PgNI_02377</name>
</gene>
<dbReference type="GeneID" id="41957356"/>
<dbReference type="Proteomes" id="UP000515153">
    <property type="component" value="Unplaced"/>
</dbReference>
<evidence type="ECO:0000313" key="2">
    <source>
        <dbReference type="RefSeq" id="XP_030987158.1"/>
    </source>
</evidence>
<organism evidence="1 2">
    <name type="scientific">Pyricularia grisea</name>
    <name type="common">Crabgrass-specific blast fungus</name>
    <name type="synonym">Magnaporthe grisea</name>
    <dbReference type="NCBI Taxonomy" id="148305"/>
    <lineage>
        <taxon>Eukaryota</taxon>
        <taxon>Fungi</taxon>
        <taxon>Dikarya</taxon>
        <taxon>Ascomycota</taxon>
        <taxon>Pezizomycotina</taxon>
        <taxon>Sordariomycetes</taxon>
        <taxon>Sordariomycetidae</taxon>
        <taxon>Magnaporthales</taxon>
        <taxon>Pyriculariaceae</taxon>
        <taxon>Pyricularia</taxon>
    </lineage>
</organism>
<sequence>MLGLRANGLYQIRLGDSAPMKWYIDLIARHDTIGFNLVSIHIRVRQPVEEQHTIRAFSPSLTTRCAQRVKKPHLGPGLPAVLLSHHLRRRRNVRRRVDEAAAYADLDLGANEAGELLVPIGLVLALFFIARVFVAGAGGSALPQVSRGRVVWRFLHRELQVRRDGRVGALGPTGRRGHGEAAGFLDSWTKHVEKLAGKELAWGVKYTSIISP</sequence>
<evidence type="ECO:0000313" key="1">
    <source>
        <dbReference type="Proteomes" id="UP000515153"/>
    </source>
</evidence>
<keyword evidence="1" id="KW-1185">Reference proteome</keyword>
<dbReference type="AlphaFoldDB" id="A0A6P8BIM6"/>
<reference evidence="2" key="1">
    <citation type="journal article" date="2019" name="Mol. Biol. Evol.">
        <title>Blast fungal genomes show frequent chromosomal changes, gene gains and losses, and effector gene turnover.</title>
        <authorList>
            <person name="Gomez Luciano L.B."/>
            <person name="Jason Tsai I."/>
            <person name="Chuma I."/>
            <person name="Tosa Y."/>
            <person name="Chen Y.H."/>
            <person name="Li J.Y."/>
            <person name="Li M.Y."/>
            <person name="Jade Lu M.Y."/>
            <person name="Nakayashiki H."/>
            <person name="Li W.H."/>
        </authorList>
    </citation>
    <scope>NUCLEOTIDE SEQUENCE</scope>
    <source>
        <strain evidence="2">NI907</strain>
    </source>
</reference>
<accession>A0A6P8BIM6</accession>
<proteinExistence type="predicted"/>
<reference evidence="2" key="3">
    <citation type="submission" date="2025-08" db="UniProtKB">
        <authorList>
            <consortium name="RefSeq"/>
        </authorList>
    </citation>
    <scope>IDENTIFICATION</scope>
    <source>
        <strain evidence="2">NI907</strain>
    </source>
</reference>
<name>A0A6P8BIM6_PYRGI</name>
<reference evidence="2" key="2">
    <citation type="submission" date="2019-10" db="EMBL/GenBank/DDBJ databases">
        <authorList>
            <consortium name="NCBI Genome Project"/>
        </authorList>
    </citation>
    <scope>NUCLEOTIDE SEQUENCE</scope>
    <source>
        <strain evidence="2">NI907</strain>
    </source>
</reference>
<dbReference type="KEGG" id="pgri:PgNI_02377"/>
<protein>
    <submittedName>
        <fullName evidence="2">Uncharacterized protein</fullName>
    </submittedName>
</protein>
<dbReference type="RefSeq" id="XP_030987158.1">
    <property type="nucleotide sequence ID" value="XM_031122444.1"/>
</dbReference>